<evidence type="ECO:0000313" key="3">
    <source>
        <dbReference type="Proteomes" id="UP000054359"/>
    </source>
</evidence>
<evidence type="ECO:0000256" key="1">
    <source>
        <dbReference type="SAM" id="SignalP"/>
    </source>
</evidence>
<proteinExistence type="predicted"/>
<dbReference type="STRING" id="407821.A0A087U0T4"/>
<accession>A0A087U0T4</accession>
<feature type="chain" id="PRO_5001830136" evidence="1">
    <location>
        <begin position="21"/>
        <end position="278"/>
    </location>
</feature>
<dbReference type="AlphaFoldDB" id="A0A087U0T4"/>
<keyword evidence="1" id="KW-0732">Signal</keyword>
<feature type="signal peptide" evidence="1">
    <location>
        <begin position="1"/>
        <end position="20"/>
    </location>
</feature>
<gene>
    <name evidence="2" type="ORF">X975_09018</name>
</gene>
<protein>
    <submittedName>
        <fullName evidence="2">Uncharacterized protein</fullName>
    </submittedName>
</protein>
<dbReference type="OrthoDB" id="6434513at2759"/>
<dbReference type="PANTHER" id="PTHR34717">
    <property type="entry name" value="EG:BACR7A4.20 PROTEIN"/>
    <property type="match status" value="1"/>
</dbReference>
<dbReference type="PANTHER" id="PTHR34717:SF1">
    <property type="entry name" value="EG:BACR7A4.20 PROTEIN"/>
    <property type="match status" value="1"/>
</dbReference>
<dbReference type="OMA" id="CKWITWL"/>
<sequence length="278" mass="32081">MGAVITVPITFVLGLISVNPSDIVYWCKWVFSYIYAEINERITSKRLDLYDPKALDDADKLGFTVPSQEFQLESACSEKHLQKANDEIFFYGVNSKSEYLIVSISRRCNQKADACIYLKLASGKTYTFQKTDHFQQSCCDKKVFSCGDLQISYTCPMRRWRIFYSGYLREANDNDTETARMVHVRFAFRWTASSDIFDCTSDIKPQTLAGTLAKAEWESLYPPFDKLKNALNFYVQAGIMYGTVTADGKQDEYEIYLFGQRIRYLDEITGLKDFQIDH</sequence>
<reference evidence="2 3" key="1">
    <citation type="submission" date="2013-11" db="EMBL/GenBank/DDBJ databases">
        <title>Genome sequencing of Stegodyphus mimosarum.</title>
        <authorList>
            <person name="Bechsgaard J."/>
        </authorList>
    </citation>
    <scope>NUCLEOTIDE SEQUENCE [LARGE SCALE GENOMIC DNA]</scope>
</reference>
<evidence type="ECO:0000313" key="2">
    <source>
        <dbReference type="EMBL" id="KFM70973.1"/>
    </source>
</evidence>
<feature type="non-terminal residue" evidence="2">
    <location>
        <position position="278"/>
    </location>
</feature>
<dbReference type="EMBL" id="KK117620">
    <property type="protein sequence ID" value="KFM70973.1"/>
    <property type="molecule type" value="Genomic_DNA"/>
</dbReference>
<organism evidence="2 3">
    <name type="scientific">Stegodyphus mimosarum</name>
    <name type="common">African social velvet spider</name>
    <dbReference type="NCBI Taxonomy" id="407821"/>
    <lineage>
        <taxon>Eukaryota</taxon>
        <taxon>Metazoa</taxon>
        <taxon>Ecdysozoa</taxon>
        <taxon>Arthropoda</taxon>
        <taxon>Chelicerata</taxon>
        <taxon>Arachnida</taxon>
        <taxon>Araneae</taxon>
        <taxon>Araneomorphae</taxon>
        <taxon>Entelegynae</taxon>
        <taxon>Eresoidea</taxon>
        <taxon>Eresidae</taxon>
        <taxon>Stegodyphus</taxon>
    </lineage>
</organism>
<keyword evidence="3" id="KW-1185">Reference proteome</keyword>
<name>A0A087U0T4_STEMI</name>
<dbReference type="Proteomes" id="UP000054359">
    <property type="component" value="Unassembled WGS sequence"/>
</dbReference>